<proteinExistence type="predicted"/>
<evidence type="ECO:0000313" key="1">
    <source>
        <dbReference type="EMBL" id="UYV77811.1"/>
    </source>
</evidence>
<evidence type="ECO:0000313" key="2">
    <source>
        <dbReference type="Proteomes" id="UP001235939"/>
    </source>
</evidence>
<reference evidence="1 2" key="1">
    <citation type="submission" date="2022-01" db="EMBL/GenBank/DDBJ databases">
        <title>A chromosomal length assembly of Cordylochernes scorpioides.</title>
        <authorList>
            <person name="Zeh D."/>
            <person name="Zeh J."/>
        </authorList>
    </citation>
    <scope>NUCLEOTIDE SEQUENCE [LARGE SCALE GENOMIC DNA]</scope>
    <source>
        <strain evidence="1">IN4F17</strain>
        <tissue evidence="1">Whole Body</tissue>
    </source>
</reference>
<name>A0ABY6L9J5_9ARAC</name>
<dbReference type="Gene3D" id="3.30.420.10">
    <property type="entry name" value="Ribonuclease H-like superfamily/Ribonuclease H"/>
    <property type="match status" value="1"/>
</dbReference>
<accession>A0ABY6L9J5</accession>
<sequence>MLLMSISIDQYEICVYRSKIGLKLHYPDEADNPKRSPDLAPCDFCLFPNMKKCSAGKIFCSNKEVIAETEVYFRDLENFYFLEVLKKAAVGSWRRSVQSLKREHKAENK</sequence>
<dbReference type="InterPro" id="IPR036397">
    <property type="entry name" value="RNaseH_sf"/>
</dbReference>
<organism evidence="1 2">
    <name type="scientific">Cordylochernes scorpioides</name>
    <dbReference type="NCBI Taxonomy" id="51811"/>
    <lineage>
        <taxon>Eukaryota</taxon>
        <taxon>Metazoa</taxon>
        <taxon>Ecdysozoa</taxon>
        <taxon>Arthropoda</taxon>
        <taxon>Chelicerata</taxon>
        <taxon>Arachnida</taxon>
        <taxon>Pseudoscorpiones</taxon>
        <taxon>Cheliferoidea</taxon>
        <taxon>Chernetidae</taxon>
        <taxon>Cordylochernes</taxon>
    </lineage>
</organism>
<keyword evidence="2" id="KW-1185">Reference proteome</keyword>
<dbReference type="Proteomes" id="UP001235939">
    <property type="component" value="Chromosome 15"/>
</dbReference>
<protein>
    <submittedName>
        <fullName evidence="1">Uncharacterized protein</fullName>
    </submittedName>
</protein>
<dbReference type="EMBL" id="CP092877">
    <property type="protein sequence ID" value="UYV77811.1"/>
    <property type="molecule type" value="Genomic_DNA"/>
</dbReference>
<gene>
    <name evidence="1" type="ORF">LAZ67_15002401</name>
</gene>